<dbReference type="AlphaFoldDB" id="A0A8X6K0N4"/>
<gene>
    <name evidence="1" type="ORF">TNIN_95921</name>
</gene>
<keyword evidence="2" id="KW-1185">Reference proteome</keyword>
<name>A0A8X6K0N4_9ARAC</name>
<comment type="caution">
    <text evidence="1">The sequence shown here is derived from an EMBL/GenBank/DDBJ whole genome shotgun (WGS) entry which is preliminary data.</text>
</comment>
<reference evidence="1" key="1">
    <citation type="submission" date="2020-08" db="EMBL/GenBank/DDBJ databases">
        <title>Multicomponent nature underlies the extraordinary mechanical properties of spider dragline silk.</title>
        <authorList>
            <person name="Kono N."/>
            <person name="Nakamura H."/>
            <person name="Mori M."/>
            <person name="Yoshida Y."/>
            <person name="Ohtoshi R."/>
            <person name="Malay A.D."/>
            <person name="Moran D.A.P."/>
            <person name="Tomita M."/>
            <person name="Numata K."/>
            <person name="Arakawa K."/>
        </authorList>
    </citation>
    <scope>NUCLEOTIDE SEQUENCE</scope>
</reference>
<evidence type="ECO:0000313" key="2">
    <source>
        <dbReference type="Proteomes" id="UP000886998"/>
    </source>
</evidence>
<sequence>MGVSHFATSSAAKFKPGETQILTICFINRPYRDRFSETVSEEKSLAQSLWTSGSSGAVSRGTLSTSLLDEYRLDQHVSFKRLSSVPEKFFSGEFFSSGDFLPIFISSSVKTPIIRFTLFNFTVGKIDASMR</sequence>
<dbReference type="EMBL" id="BMAV01026646">
    <property type="protein sequence ID" value="GFS52170.1"/>
    <property type="molecule type" value="Genomic_DNA"/>
</dbReference>
<protein>
    <submittedName>
        <fullName evidence="1">Uncharacterized protein</fullName>
    </submittedName>
</protein>
<accession>A0A8X6K0N4</accession>
<proteinExistence type="predicted"/>
<dbReference type="Proteomes" id="UP000886998">
    <property type="component" value="Unassembled WGS sequence"/>
</dbReference>
<organism evidence="1 2">
    <name type="scientific">Trichonephila inaurata madagascariensis</name>
    <dbReference type="NCBI Taxonomy" id="2747483"/>
    <lineage>
        <taxon>Eukaryota</taxon>
        <taxon>Metazoa</taxon>
        <taxon>Ecdysozoa</taxon>
        <taxon>Arthropoda</taxon>
        <taxon>Chelicerata</taxon>
        <taxon>Arachnida</taxon>
        <taxon>Araneae</taxon>
        <taxon>Araneomorphae</taxon>
        <taxon>Entelegynae</taxon>
        <taxon>Araneoidea</taxon>
        <taxon>Nephilidae</taxon>
        <taxon>Trichonephila</taxon>
        <taxon>Trichonephila inaurata</taxon>
    </lineage>
</organism>
<evidence type="ECO:0000313" key="1">
    <source>
        <dbReference type="EMBL" id="GFS52170.1"/>
    </source>
</evidence>